<evidence type="ECO:0000313" key="2">
    <source>
        <dbReference type="Proteomes" id="UP000886501"/>
    </source>
</evidence>
<protein>
    <submittedName>
        <fullName evidence="1">Uncharacterized protein</fullName>
    </submittedName>
</protein>
<reference evidence="1" key="2">
    <citation type="journal article" date="2020" name="Nat. Commun.">
        <title>Large-scale genome sequencing of mycorrhizal fungi provides insights into the early evolution of symbiotic traits.</title>
        <authorList>
            <person name="Miyauchi S."/>
            <person name="Kiss E."/>
            <person name="Kuo A."/>
            <person name="Drula E."/>
            <person name="Kohler A."/>
            <person name="Sanchez-Garcia M."/>
            <person name="Morin E."/>
            <person name="Andreopoulos B."/>
            <person name="Barry K.W."/>
            <person name="Bonito G."/>
            <person name="Buee M."/>
            <person name="Carver A."/>
            <person name="Chen C."/>
            <person name="Cichocki N."/>
            <person name="Clum A."/>
            <person name="Culley D."/>
            <person name="Crous P.W."/>
            <person name="Fauchery L."/>
            <person name="Girlanda M."/>
            <person name="Hayes R.D."/>
            <person name="Keri Z."/>
            <person name="LaButti K."/>
            <person name="Lipzen A."/>
            <person name="Lombard V."/>
            <person name="Magnuson J."/>
            <person name="Maillard F."/>
            <person name="Murat C."/>
            <person name="Nolan M."/>
            <person name="Ohm R.A."/>
            <person name="Pangilinan J."/>
            <person name="Pereira M.F."/>
            <person name="Perotto S."/>
            <person name="Peter M."/>
            <person name="Pfister S."/>
            <person name="Riley R."/>
            <person name="Sitrit Y."/>
            <person name="Stielow J.B."/>
            <person name="Szollosi G."/>
            <person name="Zifcakova L."/>
            <person name="Stursova M."/>
            <person name="Spatafora J.W."/>
            <person name="Tedersoo L."/>
            <person name="Vaario L.M."/>
            <person name="Yamada A."/>
            <person name="Yan M."/>
            <person name="Wang P."/>
            <person name="Xu J."/>
            <person name="Bruns T."/>
            <person name="Baldrian P."/>
            <person name="Vilgalys R."/>
            <person name="Dunand C."/>
            <person name="Henrissat B."/>
            <person name="Grigoriev I.V."/>
            <person name="Hibbett D."/>
            <person name="Nagy L.G."/>
            <person name="Martin F.M."/>
        </authorList>
    </citation>
    <scope>NUCLEOTIDE SEQUENCE</scope>
    <source>
        <strain evidence="1">P2</strain>
    </source>
</reference>
<keyword evidence="2" id="KW-1185">Reference proteome</keyword>
<dbReference type="Proteomes" id="UP000886501">
    <property type="component" value="Unassembled WGS sequence"/>
</dbReference>
<gene>
    <name evidence="1" type="ORF">BDM02DRAFT_3107637</name>
</gene>
<name>A0ACB6ZW00_THEGA</name>
<dbReference type="EMBL" id="MU117963">
    <property type="protein sequence ID" value="KAF9653668.1"/>
    <property type="molecule type" value="Genomic_DNA"/>
</dbReference>
<comment type="caution">
    <text evidence="1">The sequence shown here is derived from an EMBL/GenBank/DDBJ whole genome shotgun (WGS) entry which is preliminary data.</text>
</comment>
<organism evidence="1 2">
    <name type="scientific">Thelephora ganbajun</name>
    <name type="common">Ganba fungus</name>
    <dbReference type="NCBI Taxonomy" id="370292"/>
    <lineage>
        <taxon>Eukaryota</taxon>
        <taxon>Fungi</taxon>
        <taxon>Dikarya</taxon>
        <taxon>Basidiomycota</taxon>
        <taxon>Agaricomycotina</taxon>
        <taxon>Agaricomycetes</taxon>
        <taxon>Thelephorales</taxon>
        <taxon>Thelephoraceae</taxon>
        <taxon>Thelephora</taxon>
    </lineage>
</organism>
<reference evidence="1" key="1">
    <citation type="submission" date="2019-10" db="EMBL/GenBank/DDBJ databases">
        <authorList>
            <consortium name="DOE Joint Genome Institute"/>
            <person name="Kuo A."/>
            <person name="Miyauchi S."/>
            <person name="Kiss E."/>
            <person name="Drula E."/>
            <person name="Kohler A."/>
            <person name="Sanchez-Garcia M."/>
            <person name="Andreopoulos B."/>
            <person name="Barry K.W."/>
            <person name="Bonito G."/>
            <person name="Buee M."/>
            <person name="Carver A."/>
            <person name="Chen C."/>
            <person name="Cichocki N."/>
            <person name="Clum A."/>
            <person name="Culley D."/>
            <person name="Crous P.W."/>
            <person name="Fauchery L."/>
            <person name="Girlanda M."/>
            <person name="Hayes R."/>
            <person name="Keri Z."/>
            <person name="Labutti K."/>
            <person name="Lipzen A."/>
            <person name="Lombard V."/>
            <person name="Magnuson J."/>
            <person name="Maillard F."/>
            <person name="Morin E."/>
            <person name="Murat C."/>
            <person name="Nolan M."/>
            <person name="Ohm R."/>
            <person name="Pangilinan J."/>
            <person name="Pereira M."/>
            <person name="Perotto S."/>
            <person name="Peter M."/>
            <person name="Riley R."/>
            <person name="Sitrit Y."/>
            <person name="Stielow B."/>
            <person name="Szollosi G."/>
            <person name="Zifcakova L."/>
            <person name="Stursova M."/>
            <person name="Spatafora J.W."/>
            <person name="Tedersoo L."/>
            <person name="Vaario L.-M."/>
            <person name="Yamada A."/>
            <person name="Yan M."/>
            <person name="Wang P."/>
            <person name="Xu J."/>
            <person name="Bruns T."/>
            <person name="Baldrian P."/>
            <person name="Vilgalys R."/>
            <person name="Henrissat B."/>
            <person name="Grigoriev I.V."/>
            <person name="Hibbett D."/>
            <person name="Nagy L.G."/>
            <person name="Martin F.M."/>
        </authorList>
    </citation>
    <scope>NUCLEOTIDE SEQUENCE</scope>
    <source>
        <strain evidence="1">P2</strain>
    </source>
</reference>
<proteinExistence type="predicted"/>
<evidence type="ECO:0000313" key="1">
    <source>
        <dbReference type="EMBL" id="KAF9653668.1"/>
    </source>
</evidence>
<sequence length="157" mass="17315">MYISLRLELQYQGDKARKMNHDRDPGHRVLPWSPYDSTRNKLPEGAFSWRKMLDADLKALELGHPETVNYVKQSAKIFCNYSVEENGVSFYGLPVAVAKTDGTIAQPSIAMCKGRSARKASYARVQGTHLLVSSLRPADGVGVTVISHLYSISAGST</sequence>
<accession>A0ACB6ZW00</accession>